<gene>
    <name evidence="2" type="ordered locus">ambt_11565</name>
</gene>
<keyword evidence="1" id="KW-0812">Transmembrane</keyword>
<keyword evidence="1" id="KW-0472">Membrane</keyword>
<accession>F5ZD72</accession>
<dbReference type="SUPFAM" id="SSF52540">
    <property type="entry name" value="P-loop containing nucleoside triphosphate hydrolases"/>
    <property type="match status" value="1"/>
</dbReference>
<proteinExistence type="predicted"/>
<dbReference type="HOGENOM" id="CLU_263902_0_0_6"/>
<dbReference type="InterPro" id="IPR027417">
    <property type="entry name" value="P-loop_NTPase"/>
</dbReference>
<sequence length="1437" mass="165608">MKDPETIADKNANQKIPYVAIPVSTKTSKNNQSIGRARFKIKLKSSISEAMNGKGASFLVGGYRGIGKTHLVDNVSNSYAEAINSGVKLNRENITNLHKLKLKLKKIYHHVSRLWPVKLRLSSLKGSATFDTNKEVGTRSSQALIINCHILKLDIGVDSDLSTRDILCDITELMYSISLAGYRRFKIFLFILFLGSTLLYELFISEYFAFQPLFKAVDSESNNKAFNIDWLIVRYLIATALLYWIGKFFYKHIATHHGLLEELTFASRFSREWDNSNGVAIPQTRVPLFQNRKKFTQEPISARRIQEQLQQYINKQRAGGQGYIIILDEVDKINPSPTESYATNTKSRKQKVDELLGGLKALMSNSRCVFIVVAGREIVDAYYSESGYTSVLYESVFDDIFYIPTLLTDWSDGQFEHYTSMVRQYINTVVFDSDSADIIGFLKSKKADINNLEENTIVDTLFYFEIFVKYLTLHSWGNFKRLKLMLNDHFEYYTENLKTRIDGNNNAFVFTAGEAKNQKILLFTPSDIRRMFVSARLYALYESNIGRITSKTDDKAAVSGLITILDTFRFHSRGFSRSMIDRTIAGIDVHAESTLSYIADDYVHSTFQSMIRRTSNNIYPYRYYLSTDMEFSFFAKILGAKSSSFEFALDSSEPVREFYLREAKRQSPDGSVNSFLASAKLQAILGDIFVSEHRYDLASSSYSNTVFLLKKVLRTENEEAWRGSGGISLEAQYMLIRNLLKKGRLEEERENTNKALALYHEAKKTAQILFEVSDKDGKQTSNKLVHDDFSNFDRKNDTHHFLKESLIAKFAADFAYIKGGNFTRLENYESNYLIGENIDDSNEDVGRFLSKYLSVVYFSGFYTTFVNNQSNGYEKIISTIENLRREFSQGSGDKTVTSASSVLYIWGQCQFSLLASNLKLLAKESIKRPSKLRFYRQWLLLVDVMFGCDYKLSKLRDPAVDCQIHKRQEYLTLLPYEKQNIDLLVDSFVNIFTAADKSKKSGRYAEAAHQYTAILLNWISLLEILPWQKFKSVLPAKASSSQISTDEKTLTDILKKIGTKVGKKPVWLGDVIECAQDCVEKADKSSNVALRERVLSSYNDCNVDSANYCSWGSLRVADILKKVESEEKGRVFPTLIWCRSNLSNYLLVFGLWENYCRYSFSLWSNNFSENKVIFNFKEIPMPIGNLPRVQGIYNWIGARYQMHELKKEIEKPTSNQQVSPDSIIKFTDFKEIPMPIGNLPRFQGIYNWIGARYQMHELKKEIEKSTTTQQVQKDSIIKFADIIEKLSSTLDDYKKAFRSDDPDSFPSKTHVFYNLAEIIKYIETNYEESSKEVISKIVKELKIRKQNKVSPFLSESNRGIFLEEDTIQCMYLDKNYIDLHLNKYRFDLLEIDNISSLSYKRKLRHKYFLYDDFDDPFYIAEWAYLRMMSSTCRLLTV</sequence>
<dbReference type="EMBL" id="CP002339">
    <property type="protein sequence ID" value="AEF03834.1"/>
    <property type="molecule type" value="Genomic_DNA"/>
</dbReference>
<evidence type="ECO:0000313" key="2">
    <source>
        <dbReference type="EMBL" id="AEF03834.1"/>
    </source>
</evidence>
<keyword evidence="1" id="KW-1133">Transmembrane helix</keyword>
<keyword evidence="3" id="KW-1185">Reference proteome</keyword>
<reference evidence="2 3" key="1">
    <citation type="journal article" date="2011" name="J. Bacteriol.">
        <title>Complete genome sequence of the polycyclic aromatic hydrocarbon-degrading bacterium Alteromonas sp. strain SN2.</title>
        <authorList>
            <person name="Jin H.M."/>
            <person name="Jeong H."/>
            <person name="Moon E.J."/>
            <person name="Math R.K."/>
            <person name="Lee K."/>
            <person name="Kim H.J."/>
            <person name="Jeon C.O."/>
            <person name="Oh T.K."/>
            <person name="Kim J.F."/>
        </authorList>
    </citation>
    <scope>NUCLEOTIDE SEQUENCE [LARGE SCALE GENOMIC DNA]</scope>
    <source>
        <strain evidence="3">JCM 17741 / KACC 18427 / KCTC 11700BP / SN2</strain>
    </source>
</reference>
<dbReference type="eggNOG" id="COG0464">
    <property type="taxonomic scope" value="Bacteria"/>
</dbReference>
<organism evidence="2 3">
    <name type="scientific">Alteromonas naphthalenivorans</name>
    <dbReference type="NCBI Taxonomy" id="715451"/>
    <lineage>
        <taxon>Bacteria</taxon>
        <taxon>Pseudomonadati</taxon>
        <taxon>Pseudomonadota</taxon>
        <taxon>Gammaproteobacteria</taxon>
        <taxon>Alteromonadales</taxon>
        <taxon>Alteromonadaceae</taxon>
        <taxon>Alteromonas/Salinimonas group</taxon>
        <taxon>Alteromonas</taxon>
    </lineage>
</organism>
<protein>
    <submittedName>
        <fullName evidence="2">Uncharacterized protein</fullName>
    </submittedName>
</protein>
<evidence type="ECO:0000256" key="1">
    <source>
        <dbReference type="SAM" id="Phobius"/>
    </source>
</evidence>
<feature type="transmembrane region" description="Helical" evidence="1">
    <location>
        <begin position="187"/>
        <end position="210"/>
    </location>
</feature>
<dbReference type="RefSeq" id="WP_013784765.1">
    <property type="nucleotide sequence ID" value="NC_015554.1"/>
</dbReference>
<dbReference type="KEGG" id="alt:ambt_11565"/>
<feature type="transmembrane region" description="Helical" evidence="1">
    <location>
        <begin position="230"/>
        <end position="250"/>
    </location>
</feature>
<dbReference type="Proteomes" id="UP000000683">
    <property type="component" value="Chromosome"/>
</dbReference>
<dbReference type="OrthoDB" id="7052531at2"/>
<evidence type="ECO:0000313" key="3">
    <source>
        <dbReference type="Proteomes" id="UP000000683"/>
    </source>
</evidence>
<name>F5ZD72_ALTNA</name>